<comment type="caution">
    <text evidence="2">The sequence shown here is derived from an EMBL/GenBank/DDBJ whole genome shotgun (WGS) entry which is preliminary data.</text>
</comment>
<feature type="compositionally biased region" description="Low complexity" evidence="1">
    <location>
        <begin position="518"/>
        <end position="538"/>
    </location>
</feature>
<dbReference type="Proteomes" id="UP000037923">
    <property type="component" value="Unassembled WGS sequence"/>
</dbReference>
<evidence type="ECO:0000313" key="2">
    <source>
        <dbReference type="EMBL" id="KPA86496.1"/>
    </source>
</evidence>
<feature type="compositionally biased region" description="Polar residues" evidence="1">
    <location>
        <begin position="760"/>
        <end position="770"/>
    </location>
</feature>
<feature type="region of interest" description="Disordered" evidence="1">
    <location>
        <begin position="567"/>
        <end position="589"/>
    </location>
</feature>
<name>A0A0M9GB64_LEPPY</name>
<dbReference type="PANTHER" id="PTHR37028:SF4">
    <property type="entry name" value="ALMS MOTIF DOMAIN-CONTAINING PROTEIN"/>
    <property type="match status" value="1"/>
</dbReference>
<organism evidence="2 3">
    <name type="scientific">Leptomonas pyrrhocoris</name>
    <name type="common">Firebug parasite</name>
    <dbReference type="NCBI Taxonomy" id="157538"/>
    <lineage>
        <taxon>Eukaryota</taxon>
        <taxon>Discoba</taxon>
        <taxon>Euglenozoa</taxon>
        <taxon>Kinetoplastea</taxon>
        <taxon>Metakinetoplastina</taxon>
        <taxon>Trypanosomatida</taxon>
        <taxon>Trypanosomatidae</taxon>
        <taxon>Leishmaniinae</taxon>
        <taxon>Leptomonas</taxon>
    </lineage>
</organism>
<dbReference type="VEuPathDB" id="TriTrypDB:LpyrH10_01_6440"/>
<feature type="compositionally biased region" description="Low complexity" evidence="1">
    <location>
        <begin position="817"/>
        <end position="829"/>
    </location>
</feature>
<feature type="compositionally biased region" description="Low complexity" evidence="1">
    <location>
        <begin position="1108"/>
        <end position="1119"/>
    </location>
</feature>
<dbReference type="AlphaFoldDB" id="A0A0M9GB64"/>
<proteinExistence type="predicted"/>
<feature type="compositionally biased region" description="Basic residues" evidence="1">
    <location>
        <begin position="346"/>
        <end position="370"/>
    </location>
</feature>
<evidence type="ECO:0000256" key="1">
    <source>
        <dbReference type="SAM" id="MobiDB-lite"/>
    </source>
</evidence>
<gene>
    <name evidence="2" type="ORF">ABB37_00644</name>
</gene>
<reference evidence="2 3" key="1">
    <citation type="submission" date="2015-07" db="EMBL/GenBank/DDBJ databases">
        <title>High-quality genome of monoxenous trypanosomatid Leptomonas pyrrhocoris.</title>
        <authorList>
            <person name="Flegontov P."/>
            <person name="Butenko A."/>
            <person name="Firsov S."/>
            <person name="Vlcek C."/>
            <person name="Logacheva M.D."/>
            <person name="Field M."/>
            <person name="Filatov D."/>
            <person name="Flegontova O."/>
            <person name="Gerasimov E."/>
            <person name="Jackson A.P."/>
            <person name="Kelly S."/>
            <person name="Opperdoes F."/>
            <person name="O'Reilly A."/>
            <person name="Votypka J."/>
            <person name="Yurchenko V."/>
            <person name="Lukes J."/>
        </authorList>
    </citation>
    <scope>NUCLEOTIDE SEQUENCE [LARGE SCALE GENOMIC DNA]</scope>
    <source>
        <strain evidence="2">H10</strain>
    </source>
</reference>
<dbReference type="RefSeq" id="XP_015664935.1">
    <property type="nucleotide sequence ID" value="XM_015796927.1"/>
</dbReference>
<dbReference type="PANTHER" id="PTHR37028">
    <property type="entry name" value="UNNAMED PRODUCT-RELATED"/>
    <property type="match status" value="1"/>
</dbReference>
<feature type="region of interest" description="Disordered" evidence="1">
    <location>
        <begin position="973"/>
        <end position="1127"/>
    </location>
</feature>
<feature type="region of interest" description="Disordered" evidence="1">
    <location>
        <begin position="341"/>
        <end position="388"/>
    </location>
</feature>
<dbReference type="EMBL" id="LGTL01000001">
    <property type="protein sequence ID" value="KPA86496.1"/>
    <property type="molecule type" value="Genomic_DNA"/>
</dbReference>
<feature type="region of interest" description="Disordered" evidence="1">
    <location>
        <begin position="815"/>
        <end position="885"/>
    </location>
</feature>
<feature type="region of interest" description="Disordered" evidence="1">
    <location>
        <begin position="671"/>
        <end position="706"/>
    </location>
</feature>
<sequence length="1154" mass="123597">MSLYTRRDRVDVSTSDSEINSVASSGVQSPDEVVEELARMALAGHYCGNPMTYETNQMLRGHGLARRPGASEITAAGPSPPLTAKQPPRGGTTAALHSLSSHVSPQRTPFYPRRLTPRAGTMTPTVEPEMADDVSRALGRMYRHLAREYAAEMQKEAADATAAAASTGGGGAGKNDSDDEVAAADPPKKPKQRQKSTSPALTRLLAKSKVQELRQTEKYHKIKDRAEEARKHPKRIHVSQKAVELGRRLYLGAQEQRRILKEMQDEQEKKAATEERKACTFQPSISRYAERLASSGAYCTLEDRLEDQAVYDEERQRLRFERAVESEKECTFRPALSVGTEQLIARQRRRHSQRRRKSRSRSRSRSHRGRNSSARTLPSHEPFDPGERLYRDGAERLLRQQIRLRRAAAKQQRHVVGGQLRLSAEKADDLAHRFDTWAVSREQRQAQLRDAVERETRDGSHAASRRTGEEAAGATRGLNRSPSAKSASTARPKSSPFVSRGDQEGEGEGDSHSTTRTSLRAPPLPSDSLAPAASRASAHGVNGHNNRAAPEATAIGVVPLRFFATAGSTKPHSGADSSTQGDSSTEALSLDPAARKAQLRIRLGALFYKYAVAPTSSTVSLAEVKHQVSCYYPEDWGVAAALSSSFDDEQQRLPKNEFMAALARYIAQNGPQPWCMPQQRRRDGGNGHPHGSPTPTSDKSYAPAATAAAARGDFLERLNAPTSSLGSSAKEEQTSAAAAAATRLQAAIGSAGSSHVDVPSSRSATPTDSVRQAGVGILPRNGGQGREGSLSAEVAPASSLAVDHKPLRTHIYHRSRGIAGSSGSPAPGRQATETPVEVTPTNGPNVDSTGGLTAPHSASADTATRPKEQRSAPRTASPEKGPAAQLVQGYQGHVQRHRRSMTGIKSGVESAGSGERDENCTFQPTLNRRSVELSSVNLEKRLLYARELQLRRQQLQMLRASVLKAADDDYSVASCSRAPASPGSATNNAAASSTPRAANLKTRGARRAGLPKSARTPPKPQLTPPRASSGDGGDVSSAAQVRSPSINVSSLSSTTAAGEHSGATVSNRPSPARKGPCPTEELKSFTLAGPLDPQSPTRLSTNGAGETPSDSAAVVPAASRFRATKPDKAVLAADDVVTPRHAARRQQNLNRTAP</sequence>
<feature type="region of interest" description="Disordered" evidence="1">
    <location>
        <begin position="448"/>
        <end position="547"/>
    </location>
</feature>
<feature type="region of interest" description="Disordered" evidence="1">
    <location>
        <begin position="1"/>
        <end position="31"/>
    </location>
</feature>
<feature type="compositionally biased region" description="Polar residues" evidence="1">
    <location>
        <begin position="478"/>
        <end position="492"/>
    </location>
</feature>
<feature type="compositionally biased region" description="Polar residues" evidence="1">
    <location>
        <begin position="98"/>
        <end position="107"/>
    </location>
</feature>
<feature type="compositionally biased region" description="Polar residues" evidence="1">
    <location>
        <begin position="1094"/>
        <end position="1104"/>
    </location>
</feature>
<keyword evidence="3" id="KW-1185">Reference proteome</keyword>
<feature type="compositionally biased region" description="Polar residues" evidence="1">
    <location>
        <begin position="1040"/>
        <end position="1056"/>
    </location>
</feature>
<feature type="compositionally biased region" description="Polar residues" evidence="1">
    <location>
        <begin position="12"/>
        <end position="28"/>
    </location>
</feature>
<feature type="region of interest" description="Disordered" evidence="1">
    <location>
        <begin position="720"/>
        <end position="794"/>
    </location>
</feature>
<dbReference type="GeneID" id="26900941"/>
<dbReference type="OMA" id="RCYYPED"/>
<protein>
    <submittedName>
        <fullName evidence="2">Uncharacterized protein</fullName>
    </submittedName>
</protein>
<feature type="compositionally biased region" description="Polar residues" evidence="1">
    <location>
        <begin position="839"/>
        <end position="851"/>
    </location>
</feature>
<feature type="compositionally biased region" description="Low complexity" evidence="1">
    <location>
        <begin position="978"/>
        <end position="999"/>
    </location>
</feature>
<accession>A0A0M9GB64</accession>
<feature type="compositionally biased region" description="Basic and acidic residues" evidence="1">
    <location>
        <begin position="1"/>
        <end position="11"/>
    </location>
</feature>
<feature type="compositionally biased region" description="Low complexity" evidence="1">
    <location>
        <begin position="734"/>
        <end position="747"/>
    </location>
</feature>
<evidence type="ECO:0000313" key="3">
    <source>
        <dbReference type="Proteomes" id="UP000037923"/>
    </source>
</evidence>
<feature type="compositionally biased region" description="Basic and acidic residues" evidence="1">
    <location>
        <begin position="450"/>
        <end position="460"/>
    </location>
</feature>
<feature type="region of interest" description="Disordered" evidence="1">
    <location>
        <begin position="66"/>
        <end position="126"/>
    </location>
</feature>
<feature type="compositionally biased region" description="Polar residues" evidence="1">
    <location>
        <begin position="567"/>
        <end position="587"/>
    </location>
</feature>
<dbReference type="OrthoDB" id="273840at2759"/>
<feature type="region of interest" description="Disordered" evidence="1">
    <location>
        <begin position="161"/>
        <end position="206"/>
    </location>
</feature>